<feature type="domain" description="HTH cro/C1-type" evidence="1">
    <location>
        <begin position="10"/>
        <end position="59"/>
    </location>
</feature>
<organism evidence="2 3">
    <name type="scientific">Ectobacillus funiculus</name>
    <dbReference type="NCBI Taxonomy" id="137993"/>
    <lineage>
        <taxon>Bacteria</taxon>
        <taxon>Bacillati</taxon>
        <taxon>Bacillota</taxon>
        <taxon>Bacilli</taxon>
        <taxon>Bacillales</taxon>
        <taxon>Bacillaceae</taxon>
        <taxon>Ectobacillus</taxon>
    </lineage>
</organism>
<dbReference type="CDD" id="cd00093">
    <property type="entry name" value="HTH_XRE"/>
    <property type="match status" value="1"/>
</dbReference>
<dbReference type="EMBL" id="JBHMAF010000077">
    <property type="protein sequence ID" value="MFB9759599.1"/>
    <property type="molecule type" value="Genomic_DNA"/>
</dbReference>
<dbReference type="InterPro" id="IPR010982">
    <property type="entry name" value="Lambda_DNA-bd_dom_sf"/>
</dbReference>
<dbReference type="InterPro" id="IPR001387">
    <property type="entry name" value="Cro/C1-type_HTH"/>
</dbReference>
<dbReference type="Proteomes" id="UP001589609">
    <property type="component" value="Unassembled WGS sequence"/>
</dbReference>
<dbReference type="Pfam" id="PF01381">
    <property type="entry name" value="HTH_3"/>
    <property type="match status" value="1"/>
</dbReference>
<reference evidence="2 3" key="1">
    <citation type="submission" date="2024-09" db="EMBL/GenBank/DDBJ databases">
        <authorList>
            <person name="Sun Q."/>
            <person name="Mori K."/>
        </authorList>
    </citation>
    <scope>NUCLEOTIDE SEQUENCE [LARGE SCALE GENOMIC DNA]</scope>
    <source>
        <strain evidence="2 3">JCM 11201</strain>
    </source>
</reference>
<dbReference type="Gene3D" id="1.10.260.40">
    <property type="entry name" value="lambda repressor-like DNA-binding domains"/>
    <property type="match status" value="1"/>
</dbReference>
<evidence type="ECO:0000313" key="3">
    <source>
        <dbReference type="Proteomes" id="UP001589609"/>
    </source>
</evidence>
<evidence type="ECO:0000259" key="1">
    <source>
        <dbReference type="Pfam" id="PF01381"/>
    </source>
</evidence>
<comment type="caution">
    <text evidence="2">The sequence shown here is derived from an EMBL/GenBank/DDBJ whole genome shotgun (WGS) entry which is preliminary data.</text>
</comment>
<dbReference type="RefSeq" id="WP_379949928.1">
    <property type="nucleotide sequence ID" value="NZ_JBHMAF010000077.1"/>
</dbReference>
<protein>
    <submittedName>
        <fullName evidence="2">Helix-turn-helix transcriptional regulator</fullName>
    </submittedName>
</protein>
<dbReference type="SUPFAM" id="SSF47413">
    <property type="entry name" value="lambda repressor-like DNA-binding domains"/>
    <property type="match status" value="1"/>
</dbReference>
<proteinExistence type="predicted"/>
<gene>
    <name evidence="2" type="ORF">ACFFMS_14335</name>
</gene>
<keyword evidence="3" id="KW-1185">Reference proteome</keyword>
<name>A0ABV5WG56_9BACI</name>
<accession>A0ABV5WG56</accession>
<sequence length="75" mass="8936">MLQRKFRTKLKMWLDRHGITQKEFAKFAAIDESTVSKACKNKDYTPNTNVMKKILAAIRKIDHSHTYRSTDFWDM</sequence>
<evidence type="ECO:0000313" key="2">
    <source>
        <dbReference type="EMBL" id="MFB9759599.1"/>
    </source>
</evidence>